<name>A0A098E1Q2_GIBZE</name>
<dbReference type="AlphaFoldDB" id="A0A098E1Q2"/>
<evidence type="ECO:0000256" key="1">
    <source>
        <dbReference type="SAM" id="SignalP"/>
    </source>
</evidence>
<protein>
    <recommendedName>
        <fullName evidence="3">CBM-cenC domain-containing protein</fullName>
    </recommendedName>
</protein>
<dbReference type="EnsemblFungi" id="CEF87512">
    <property type="protein sequence ID" value="CEF87512"/>
    <property type="gene ID" value="FGRRES_16431_M"/>
</dbReference>
<proteinExistence type="predicted"/>
<organism evidence="2">
    <name type="scientific">Gibberella zeae (strain ATCC MYA-4620 / CBS 123657 / FGSC 9075 / NRRL 31084 / PH-1)</name>
    <name type="common">Wheat head blight fungus</name>
    <name type="synonym">Fusarium graminearum</name>
    <dbReference type="NCBI Taxonomy" id="229533"/>
    <lineage>
        <taxon>Eukaryota</taxon>
        <taxon>Fungi</taxon>
        <taxon>Dikarya</taxon>
        <taxon>Ascomycota</taxon>
        <taxon>Pezizomycotina</taxon>
        <taxon>Sordariomycetes</taxon>
        <taxon>Hypocreomycetidae</taxon>
        <taxon>Hypocreales</taxon>
        <taxon>Nectriaceae</taxon>
        <taxon>Fusarium</taxon>
    </lineage>
</organism>
<reference evidence="2" key="2">
    <citation type="journal article" date="2010" name="Nature">
        <title>Comparative genomics reveals mobile pathogenicity chromosomes in Fusarium.</title>
        <authorList>
            <person name="Ma L.J."/>
            <person name="van der Does H.C."/>
            <person name="Borkovich K.A."/>
            <person name="Coleman J.J."/>
            <person name="Daboussi M.J."/>
            <person name="Di Pietro A."/>
            <person name="Dufresne M."/>
            <person name="Freitag M."/>
            <person name="Grabherr M."/>
            <person name="Henrissat B."/>
            <person name="Houterman P.M."/>
            <person name="Kang S."/>
            <person name="Shim W.B."/>
            <person name="Woloshuk C."/>
            <person name="Xie X."/>
            <person name="Xu J.R."/>
            <person name="Antoniw J."/>
            <person name="Baker S.E."/>
            <person name="Bluhm B.H."/>
            <person name="Breakspear A."/>
            <person name="Brown D.W."/>
            <person name="Butchko R.A."/>
            <person name="Chapman S."/>
            <person name="Coulson R."/>
            <person name="Coutinho P.M."/>
            <person name="Danchin E.G."/>
            <person name="Diener A."/>
            <person name="Gale L.R."/>
            <person name="Gardiner D.M."/>
            <person name="Goff S."/>
            <person name="Hammond-Kosack K.E."/>
            <person name="Hilburn K."/>
            <person name="Hua-Van A."/>
            <person name="Jonkers W."/>
            <person name="Kazan K."/>
            <person name="Kodira C.D."/>
            <person name="Koehrsen M."/>
            <person name="Kumar L."/>
            <person name="Lee Y.H."/>
            <person name="Li L."/>
            <person name="Manners J.M."/>
            <person name="Miranda-Saavedra D."/>
            <person name="Mukherjee M."/>
            <person name="Park G."/>
            <person name="Park J."/>
            <person name="Park S.Y."/>
            <person name="Proctor R.H."/>
            <person name="Regev A."/>
            <person name="Ruiz-Roldan M.C."/>
            <person name="Sain D."/>
            <person name="Sakthikumar S."/>
            <person name="Sykes S."/>
            <person name="Schwartz D.C."/>
            <person name="Turgeon B.G."/>
            <person name="Wapinski I."/>
            <person name="Yoder O."/>
            <person name="Young S."/>
            <person name="Zeng Q."/>
            <person name="Zhou S."/>
            <person name="Galagan J."/>
            <person name="Cuomo C.A."/>
            <person name="Kistler H.C."/>
            <person name="Rep M."/>
        </authorList>
    </citation>
    <scope>GENOME REANNOTATION</scope>
    <source>
        <strain evidence="2">PH-1 / ATCC MYA-4620 / FGSC 9075 / NRRL 31084</strain>
    </source>
</reference>
<evidence type="ECO:0008006" key="3">
    <source>
        <dbReference type="Google" id="ProtNLM"/>
    </source>
</evidence>
<accession>A0A0E0SM49</accession>
<gene>
    <name evidence="2" type="primary">FG04849.1</name>
</gene>
<keyword evidence="1" id="KW-0732">Signal</keyword>
<dbReference type="EMBL" id="HG970334">
    <property type="status" value="NOT_ANNOTATED_CDS"/>
    <property type="molecule type" value="Genomic_DNA"/>
</dbReference>
<feature type="signal peptide" evidence="1">
    <location>
        <begin position="1"/>
        <end position="37"/>
    </location>
</feature>
<accession>A0A098E1Q2</accession>
<feature type="chain" id="PRO_5009750638" description="CBM-cenC domain-containing protein" evidence="1">
    <location>
        <begin position="38"/>
        <end position="336"/>
    </location>
</feature>
<evidence type="ECO:0000313" key="2">
    <source>
        <dbReference type="EnsemblFungi" id="CEF87512"/>
    </source>
</evidence>
<sequence>MLISPVLKTLSIRSSTMARHGIVALLAATLLGASVNAGPCKPYSSVALSSTVIVEPTMTGSSTITADITGTTDALETTVTEATTDVTDTTDALETTITEPAIETTGTLETSVIKTTAESTTDLVETTTTETAIDTTGSLETTSVDTTDVPDTTTTEAVVDTSAVTIETTTTAAAESGCVPTQILANPSFDDNTNGAPWARGLDVSVSQDNPRSQPNFLYNTVVTVSAYPPMFYQRLPALGSSTYELRYWYSLRTAVLGNGFSCTVTPSLNTQVLSSSLTMTDNSSHGFQLSSQYFTAQNPDSPAVLVFNVNCKGNFQSVSIGVDDIALTRLCDGSN</sequence>
<reference evidence="2" key="1">
    <citation type="journal article" date="2007" name="Science">
        <title>The Fusarium graminearum genome reveals a link between localized polymorphism and pathogen specialization.</title>
        <authorList>
            <person name="Cuomo C.A."/>
            <person name="Gueldener U."/>
            <person name="Xu J.-R."/>
            <person name="Trail F."/>
            <person name="Turgeon B.G."/>
            <person name="Di Pietro A."/>
            <person name="Walton J.D."/>
            <person name="Ma L.-J."/>
            <person name="Baker S.E."/>
            <person name="Rep M."/>
            <person name="Adam G."/>
            <person name="Antoniw J."/>
            <person name="Baldwin T."/>
            <person name="Calvo S.E."/>
            <person name="Chang Y.-L."/>
            <person name="DeCaprio D."/>
            <person name="Gale L.R."/>
            <person name="Gnerre S."/>
            <person name="Goswami R.S."/>
            <person name="Hammond-Kosack K."/>
            <person name="Harris L.J."/>
            <person name="Hilburn K."/>
            <person name="Kennell J.C."/>
            <person name="Kroken S."/>
            <person name="Magnuson J.K."/>
            <person name="Mannhaupt G."/>
            <person name="Mauceli E.W."/>
            <person name="Mewes H.-W."/>
            <person name="Mitterbauer R."/>
            <person name="Muehlbauer G."/>
            <person name="Muensterkoetter M."/>
            <person name="Nelson D."/>
            <person name="O'Donnell K."/>
            <person name="Ouellet T."/>
            <person name="Qi W."/>
            <person name="Quesneville H."/>
            <person name="Roncero M.I.G."/>
            <person name="Seong K.-Y."/>
            <person name="Tetko I.V."/>
            <person name="Urban M."/>
            <person name="Waalwijk C."/>
            <person name="Ward T.J."/>
            <person name="Yao J."/>
            <person name="Birren B.W."/>
            <person name="Kistler H.C."/>
        </authorList>
    </citation>
    <scope>NUCLEOTIDE SEQUENCE [LARGE SCALE GENOMIC DNA]</scope>
    <source>
        <strain evidence="2">PH-1 / ATCC MYA-4620 / FGSC 9075 / NRRL 31084</strain>
    </source>
</reference>
<reference evidence="2" key="3">
    <citation type="submission" date="2017-01" db="UniProtKB">
        <authorList>
            <consortium name="EnsemblFungi"/>
        </authorList>
    </citation>
    <scope>IDENTIFICATION</scope>
    <source>
        <strain evidence="2">PH-1 / ATCC MYA-4620 / FGSC 9075 / NRRL 31084</strain>
    </source>
</reference>